<comment type="subunit">
    <text evidence="3">The complex is composed of two ATP-binding proteins (NodI) and two transmembrane proteins (NodJ).</text>
</comment>
<evidence type="ECO:0000256" key="7">
    <source>
        <dbReference type="ARBA" id="ARBA00022475"/>
    </source>
</evidence>
<evidence type="ECO:0000256" key="2">
    <source>
        <dbReference type="ARBA" id="ARBA00008394"/>
    </source>
</evidence>
<evidence type="ECO:0000256" key="5">
    <source>
        <dbReference type="ARBA" id="ARBA00022448"/>
    </source>
</evidence>
<evidence type="ECO:0000256" key="3">
    <source>
        <dbReference type="ARBA" id="ARBA00011350"/>
    </source>
</evidence>
<evidence type="ECO:0000256" key="6">
    <source>
        <dbReference type="ARBA" id="ARBA00022458"/>
    </source>
</evidence>
<dbReference type="PANTHER" id="PTHR43229:SF2">
    <property type="entry name" value="NODULATION PROTEIN J"/>
    <property type="match status" value="1"/>
</dbReference>
<comment type="function">
    <text evidence="12">Part of the ABC transporter complex NodIJ involved in the export of the nodulation factors (Nod factors), the bacterial signal molecules that induce symbiosis and subsequent nodulation induction. Nod factors are LCO (lipo-chitin oligosaccharide), a modified beta-1,4-linked N-acetylglucosamine oligosaccharide. This subunit encodes the transporter.</text>
</comment>
<evidence type="ECO:0000313" key="15">
    <source>
        <dbReference type="EMBL" id="OIQ89814.1"/>
    </source>
</evidence>
<evidence type="ECO:0000256" key="8">
    <source>
        <dbReference type="ARBA" id="ARBA00022519"/>
    </source>
</evidence>
<dbReference type="InterPro" id="IPR047817">
    <property type="entry name" value="ABC2_TM_bact-type"/>
</dbReference>
<organism evidence="15">
    <name type="scientific">mine drainage metagenome</name>
    <dbReference type="NCBI Taxonomy" id="410659"/>
    <lineage>
        <taxon>unclassified sequences</taxon>
        <taxon>metagenomes</taxon>
        <taxon>ecological metagenomes</taxon>
    </lineage>
</organism>
<dbReference type="GO" id="GO:0009877">
    <property type="term" value="P:nodulation"/>
    <property type="evidence" value="ECO:0007669"/>
    <property type="project" value="UniProtKB-KW"/>
</dbReference>
<dbReference type="PIRSF" id="PIRSF006648">
    <property type="entry name" value="DrrB"/>
    <property type="match status" value="1"/>
</dbReference>
<comment type="caution">
    <text evidence="15">The sequence shown here is derived from an EMBL/GenBank/DDBJ whole genome shotgun (WGS) entry which is preliminary data.</text>
</comment>
<dbReference type="PANTHER" id="PTHR43229">
    <property type="entry name" value="NODULATION PROTEIN J"/>
    <property type="match status" value="1"/>
</dbReference>
<keyword evidence="11 13" id="KW-0472">Membrane</keyword>
<keyword evidence="10 13" id="KW-1133">Transmembrane helix</keyword>
<feature type="transmembrane region" description="Helical" evidence="13">
    <location>
        <begin position="250"/>
        <end position="269"/>
    </location>
</feature>
<dbReference type="PROSITE" id="PS51012">
    <property type="entry name" value="ABC_TM2"/>
    <property type="match status" value="1"/>
</dbReference>
<feature type="transmembrane region" description="Helical" evidence="13">
    <location>
        <begin position="78"/>
        <end position="101"/>
    </location>
</feature>
<reference evidence="15" key="1">
    <citation type="submission" date="2016-10" db="EMBL/GenBank/DDBJ databases">
        <title>Sequence of Gallionella enrichment culture.</title>
        <authorList>
            <person name="Poehlein A."/>
            <person name="Muehling M."/>
            <person name="Daniel R."/>
        </authorList>
    </citation>
    <scope>NUCLEOTIDE SEQUENCE</scope>
</reference>
<name>A0A1J5R1I3_9ZZZZ</name>
<protein>
    <recommendedName>
        <fullName evidence="4">Nodulation protein J</fullName>
    </recommendedName>
</protein>
<dbReference type="InterPro" id="IPR005981">
    <property type="entry name" value="ABC_transptNodJ"/>
</dbReference>
<keyword evidence="8" id="KW-0997">Cell inner membrane</keyword>
<evidence type="ECO:0000259" key="14">
    <source>
        <dbReference type="PROSITE" id="PS51012"/>
    </source>
</evidence>
<evidence type="ECO:0000256" key="4">
    <source>
        <dbReference type="ARBA" id="ARBA00014639"/>
    </source>
</evidence>
<keyword evidence="6" id="KW-0536">Nodulation</keyword>
<dbReference type="EMBL" id="MLJW01000315">
    <property type="protein sequence ID" value="OIQ89814.1"/>
    <property type="molecule type" value="Genomic_DNA"/>
</dbReference>
<dbReference type="NCBIfam" id="TIGR01291">
    <property type="entry name" value="nodJ"/>
    <property type="match status" value="1"/>
</dbReference>
<dbReference type="PRINTS" id="PR00164">
    <property type="entry name" value="ABC2TRNSPORT"/>
</dbReference>
<evidence type="ECO:0000256" key="11">
    <source>
        <dbReference type="ARBA" id="ARBA00023136"/>
    </source>
</evidence>
<sequence>MNADPAQRTPAGPSADAPEPELVLPRWRFWPVWRRNALVWRKLALPSLLGNIAEPLLTLAAFGWGVGSLVGSVDGVPYILFLASGTVSMSVMNSASFEALYSAFSRMHVQKTWDAILLTPTGLDDVLFGELLWAATKALTSGVALVAVVALLGISREPTLLAVLPLLALVGMMFSALGLIINALAKSYDFFTYYFTLVLTPMTFLSGIFFPLSAMPSWLQDLARVLPLQAAVQLVRPLFFGRWDAHAPQHLAVLLAYLAAGWFIARWLTHRRFAA</sequence>
<dbReference type="GO" id="GO:0140359">
    <property type="term" value="F:ABC-type transporter activity"/>
    <property type="evidence" value="ECO:0007669"/>
    <property type="project" value="InterPro"/>
</dbReference>
<evidence type="ECO:0000256" key="1">
    <source>
        <dbReference type="ARBA" id="ARBA00004429"/>
    </source>
</evidence>
<gene>
    <name evidence="15" type="primary">yadH_10</name>
    <name evidence="15" type="ORF">GALL_283110</name>
</gene>
<dbReference type="Pfam" id="PF01061">
    <property type="entry name" value="ABC2_membrane"/>
    <property type="match status" value="1"/>
</dbReference>
<accession>A0A1J5R1I3</accession>
<comment type="similarity">
    <text evidence="2">Belongs to the ABC-2 integral membrane protein family. Lipooligosaccharide exporter (TC 3.A.1.102) subfamily.</text>
</comment>
<proteinExistence type="inferred from homology"/>
<dbReference type="InterPro" id="IPR000412">
    <property type="entry name" value="ABC_2_transport"/>
</dbReference>
<feature type="domain" description="ABC transmembrane type-2" evidence="14">
    <location>
        <begin position="46"/>
        <end position="272"/>
    </location>
</feature>
<keyword evidence="5" id="KW-0813">Transport</keyword>
<evidence type="ECO:0000256" key="9">
    <source>
        <dbReference type="ARBA" id="ARBA00022692"/>
    </source>
</evidence>
<comment type="subcellular location">
    <subcellularLocation>
        <location evidence="1">Cell inner membrane</location>
        <topology evidence="1">Multi-pass membrane protein</topology>
    </subcellularLocation>
</comment>
<evidence type="ECO:0000256" key="13">
    <source>
        <dbReference type="SAM" id="Phobius"/>
    </source>
</evidence>
<keyword evidence="9 13" id="KW-0812">Transmembrane</keyword>
<feature type="transmembrane region" description="Helical" evidence="13">
    <location>
        <begin position="160"/>
        <end position="184"/>
    </location>
</feature>
<dbReference type="InterPro" id="IPR013525">
    <property type="entry name" value="ABC2_TM"/>
</dbReference>
<dbReference type="GO" id="GO:0015772">
    <property type="term" value="P:oligosaccharide transport"/>
    <property type="evidence" value="ECO:0007669"/>
    <property type="project" value="InterPro"/>
</dbReference>
<evidence type="ECO:0000256" key="10">
    <source>
        <dbReference type="ARBA" id="ARBA00022989"/>
    </source>
</evidence>
<feature type="transmembrane region" description="Helical" evidence="13">
    <location>
        <begin position="131"/>
        <end position="154"/>
    </location>
</feature>
<dbReference type="GO" id="GO:0043190">
    <property type="term" value="C:ATP-binding cassette (ABC) transporter complex"/>
    <property type="evidence" value="ECO:0007669"/>
    <property type="project" value="InterPro"/>
</dbReference>
<feature type="transmembrane region" description="Helical" evidence="13">
    <location>
        <begin position="191"/>
        <end position="212"/>
    </location>
</feature>
<feature type="transmembrane region" description="Helical" evidence="13">
    <location>
        <begin position="43"/>
        <end position="66"/>
    </location>
</feature>
<evidence type="ECO:0000256" key="12">
    <source>
        <dbReference type="ARBA" id="ARBA00025119"/>
    </source>
</evidence>
<dbReference type="AlphaFoldDB" id="A0A1J5R1I3"/>
<keyword evidence="7" id="KW-1003">Cell membrane</keyword>
<dbReference type="InterPro" id="IPR051784">
    <property type="entry name" value="Nod_factor_ABC_transporter"/>
</dbReference>